<dbReference type="AlphaFoldDB" id="A0A7M7HG83"/>
<accession>A0A7M7HG83</accession>
<dbReference type="EnsemblMetazoa" id="XM_011665318">
    <property type="protein sequence ID" value="XP_011663620"/>
    <property type="gene ID" value="LOC100892809"/>
</dbReference>
<evidence type="ECO:0000313" key="1">
    <source>
        <dbReference type="EnsemblMetazoa" id="XP_011663620"/>
    </source>
</evidence>
<sequence length="228" mass="25514">MTSENNMDASQMYPREIECEDGTCLTIQQSYVGDVGCVVWDAALVLSKYLETKGFDRRFGELKKRRLLEIGAGTGATGLVACKFGSDVTLTDLEEFVPLMELNIKTNLSALTGTATAKILKWGEDIGEFNPLPDLVLMSDCVYYPEAVQPLVKTLCDLSKDGADILGCYEERTIGQNAEAHQLFDKLMEPHFSVEEIPREDLDPVYNSDEIHVMWYRRKDGPTQDQPS</sequence>
<name>A0A7M7HG83_STRPU</name>
<dbReference type="PANTHER" id="PTHR14614:SF44">
    <property type="entry name" value="PROTEIN N-LYSINE METHYLTRANSFERASE METTL21D"/>
    <property type="match status" value="1"/>
</dbReference>
<dbReference type="OrthoDB" id="413520at2759"/>
<reference evidence="1" key="2">
    <citation type="submission" date="2021-01" db="UniProtKB">
        <authorList>
            <consortium name="EnsemblMetazoa"/>
        </authorList>
    </citation>
    <scope>IDENTIFICATION</scope>
</reference>
<dbReference type="GeneID" id="100892809"/>
<proteinExistence type="predicted"/>
<evidence type="ECO:0000313" key="2">
    <source>
        <dbReference type="Proteomes" id="UP000007110"/>
    </source>
</evidence>
<dbReference type="SUPFAM" id="SSF53335">
    <property type="entry name" value="S-adenosyl-L-methionine-dependent methyltransferases"/>
    <property type="match status" value="1"/>
</dbReference>
<dbReference type="GO" id="GO:0016279">
    <property type="term" value="F:protein-lysine N-methyltransferase activity"/>
    <property type="evidence" value="ECO:0000318"/>
    <property type="project" value="GO_Central"/>
</dbReference>
<dbReference type="KEGG" id="spu:100892809"/>
<dbReference type="Proteomes" id="UP000007110">
    <property type="component" value="Unassembled WGS sequence"/>
</dbReference>
<dbReference type="CTD" id="79609"/>
<dbReference type="Gene3D" id="3.40.50.150">
    <property type="entry name" value="Vaccinia Virus protein VP39"/>
    <property type="match status" value="1"/>
</dbReference>
<dbReference type="OMA" id="RRADMRF"/>
<dbReference type="PANTHER" id="PTHR14614">
    <property type="entry name" value="HEPATOCELLULAR CARCINOMA-ASSOCIATED ANTIGEN"/>
    <property type="match status" value="1"/>
</dbReference>
<dbReference type="FunCoup" id="A0A7M7HG83">
    <property type="interactions" value="876"/>
</dbReference>
<organism evidence="1 2">
    <name type="scientific">Strongylocentrotus purpuratus</name>
    <name type="common">Purple sea urchin</name>
    <dbReference type="NCBI Taxonomy" id="7668"/>
    <lineage>
        <taxon>Eukaryota</taxon>
        <taxon>Metazoa</taxon>
        <taxon>Echinodermata</taxon>
        <taxon>Eleutherozoa</taxon>
        <taxon>Echinozoa</taxon>
        <taxon>Echinoidea</taxon>
        <taxon>Euechinoidea</taxon>
        <taxon>Echinacea</taxon>
        <taxon>Camarodonta</taxon>
        <taxon>Echinidea</taxon>
        <taxon>Strongylocentrotidae</taxon>
        <taxon>Strongylocentrotus</taxon>
    </lineage>
</organism>
<protein>
    <submittedName>
        <fullName evidence="1">Uncharacterized protein</fullName>
    </submittedName>
</protein>
<dbReference type="GO" id="GO:0005829">
    <property type="term" value="C:cytosol"/>
    <property type="evidence" value="ECO:0000318"/>
    <property type="project" value="GO_Central"/>
</dbReference>
<dbReference type="InterPro" id="IPR029063">
    <property type="entry name" value="SAM-dependent_MTases_sf"/>
</dbReference>
<dbReference type="Pfam" id="PF10294">
    <property type="entry name" value="Methyltransf_16"/>
    <property type="match status" value="1"/>
</dbReference>
<dbReference type="GO" id="GO:0032991">
    <property type="term" value="C:protein-containing complex"/>
    <property type="evidence" value="ECO:0000318"/>
    <property type="project" value="GO_Central"/>
</dbReference>
<reference evidence="2" key="1">
    <citation type="submission" date="2015-02" db="EMBL/GenBank/DDBJ databases">
        <title>Genome sequencing for Strongylocentrotus purpuratus.</title>
        <authorList>
            <person name="Murali S."/>
            <person name="Liu Y."/>
            <person name="Vee V."/>
            <person name="English A."/>
            <person name="Wang M."/>
            <person name="Skinner E."/>
            <person name="Han Y."/>
            <person name="Muzny D.M."/>
            <person name="Worley K.C."/>
            <person name="Gibbs R.A."/>
        </authorList>
    </citation>
    <scope>NUCLEOTIDE SEQUENCE</scope>
</reference>
<dbReference type="RefSeq" id="XP_011663620.2">
    <property type="nucleotide sequence ID" value="XM_011665318.2"/>
</dbReference>
<dbReference type="InParanoid" id="A0A7M7HG83"/>
<keyword evidence="2" id="KW-1185">Reference proteome</keyword>
<dbReference type="InterPro" id="IPR019410">
    <property type="entry name" value="Methyltransf_16"/>
</dbReference>